<name>A0AAD5TXK9_9FUNG</name>
<reference evidence="11" key="1">
    <citation type="submission" date="2020-05" db="EMBL/GenBank/DDBJ databases">
        <title>Phylogenomic resolution of chytrid fungi.</title>
        <authorList>
            <person name="Stajich J.E."/>
            <person name="Amses K."/>
            <person name="Simmons R."/>
            <person name="Seto K."/>
            <person name="Myers J."/>
            <person name="Bonds A."/>
            <person name="Quandt C.A."/>
            <person name="Barry K."/>
            <person name="Liu P."/>
            <person name="Grigoriev I."/>
            <person name="Longcore J.E."/>
            <person name="James T.Y."/>
        </authorList>
    </citation>
    <scope>NUCLEOTIDE SEQUENCE</scope>
    <source>
        <strain evidence="11">JEL0476</strain>
    </source>
</reference>
<dbReference type="GO" id="GO:0043418">
    <property type="term" value="P:homocysteine catabolic process"/>
    <property type="evidence" value="ECO:0007669"/>
    <property type="project" value="TreeGrafter"/>
</dbReference>
<comment type="caution">
    <text evidence="11">The sequence shown here is derived from an EMBL/GenBank/DDBJ whole genome shotgun (WGS) entry which is preliminary data.</text>
</comment>
<feature type="active site" evidence="10">
    <location>
        <position position="124"/>
    </location>
</feature>
<dbReference type="Proteomes" id="UP001211065">
    <property type="component" value="Unassembled WGS sequence"/>
</dbReference>
<dbReference type="GO" id="GO:0004197">
    <property type="term" value="F:cysteine-type endopeptidase activity"/>
    <property type="evidence" value="ECO:0007669"/>
    <property type="project" value="UniProtKB-EC"/>
</dbReference>
<dbReference type="PANTHER" id="PTHR10363">
    <property type="entry name" value="BLEOMYCIN HYDROLASE"/>
    <property type="match status" value="1"/>
</dbReference>
<dbReference type="Gene3D" id="3.90.70.10">
    <property type="entry name" value="Cysteine proteinases"/>
    <property type="match status" value="1"/>
</dbReference>
<organism evidence="11 12">
    <name type="scientific">Clydaea vesicula</name>
    <dbReference type="NCBI Taxonomy" id="447962"/>
    <lineage>
        <taxon>Eukaryota</taxon>
        <taxon>Fungi</taxon>
        <taxon>Fungi incertae sedis</taxon>
        <taxon>Chytridiomycota</taxon>
        <taxon>Chytridiomycota incertae sedis</taxon>
        <taxon>Chytridiomycetes</taxon>
        <taxon>Lobulomycetales</taxon>
        <taxon>Lobulomycetaceae</taxon>
        <taxon>Clydaea</taxon>
    </lineage>
</organism>
<keyword evidence="6 9" id="KW-0788">Thiol protease</keyword>
<keyword evidence="9" id="KW-0963">Cytoplasm</keyword>
<evidence type="ECO:0000313" key="11">
    <source>
        <dbReference type="EMBL" id="KAJ3208045.1"/>
    </source>
</evidence>
<evidence type="ECO:0000256" key="9">
    <source>
        <dbReference type="PIRNR" id="PIRNR005700"/>
    </source>
</evidence>
<evidence type="ECO:0000256" key="3">
    <source>
        <dbReference type="ARBA" id="ARBA00016900"/>
    </source>
</evidence>
<gene>
    <name evidence="11" type="ORF">HK099_000139</name>
</gene>
<sequence length="493" mass="56724">MFLTCSSIPFACKIFKKNKNQKSTVEVPYSTTELPPKYKEKVDGDKSFLHPEIIEKSITQSAIDSFSKHYNSNPKNELAQTVIKQAKMETVLLNNDALIRNEREFEIKIKLEGNVTNQKQSGRCWIFASTNTIRLGVMKRFHLKEFELSQNFIFFYDKLEKANSFLQKAIDLADKNETSNAVQELFSDPMQDGGTWNTVASLVEKYGICPKSAFPETYHSENSTEMDWLLTNKIREYGVTLRRLIHAGEKSPEEILQVKAKMMNAMYRIIVTCLGEPPKSFDWKFRCTKGHFHSFENLTPKSFYEEHIKKDVIDKVNLTHDPRHKFFKKKEEDGTIYGTKEYNVNVPIEVLKEAVIVQLKNNDPATFACDVHKFYGKNTMDMDLFNYEAAFDLTPTAMSRLDRVTYKESYANHEMVFTGVHLDSDQKPLRWRVENSWGAVLETTGRHAGGNGAGGFEVMNDAWFNEYVFDVVIDKKYLSEGNLLKVANAIQQA</sequence>
<dbReference type="PANTHER" id="PTHR10363:SF2">
    <property type="entry name" value="BLEOMYCIN HYDROLASE"/>
    <property type="match status" value="1"/>
</dbReference>
<comment type="subcellular location">
    <subcellularLocation>
        <location evidence="9">Mitochondrion</location>
    </subcellularLocation>
    <subcellularLocation>
        <location evidence="9">Cytoplasm</location>
    </subcellularLocation>
</comment>
<dbReference type="InterPro" id="IPR000169">
    <property type="entry name" value="Pept_cys_AS"/>
</dbReference>
<dbReference type="GO" id="GO:0070005">
    <property type="term" value="F:cysteine-type aminopeptidase activity"/>
    <property type="evidence" value="ECO:0007669"/>
    <property type="project" value="InterPro"/>
</dbReference>
<keyword evidence="4 9" id="KW-0645">Protease</keyword>
<evidence type="ECO:0000256" key="8">
    <source>
        <dbReference type="ARBA" id="ARBA00026080"/>
    </source>
</evidence>
<dbReference type="InterPro" id="IPR004134">
    <property type="entry name" value="Peptidase_C1B"/>
</dbReference>
<keyword evidence="5 9" id="KW-0378">Hydrolase</keyword>
<evidence type="ECO:0000256" key="4">
    <source>
        <dbReference type="ARBA" id="ARBA00022670"/>
    </source>
</evidence>
<keyword evidence="12" id="KW-1185">Reference proteome</keyword>
<comment type="catalytic activity">
    <reaction evidence="1 9">
        <text>Inactivates bleomycin B2 (a cytotoxic glycometallopeptide) by hydrolysis of a carboxyamide bond of beta-aminoalanine, but also shows general aminopeptidase activity. The specificity varies somewhat with source, but amino acid arylamides of Met, Leu and Ala are preferred.</text>
        <dbReference type="EC" id="3.4.22.40"/>
    </reaction>
</comment>
<comment type="similarity">
    <text evidence="9">Belongs to the peptidase C1 family.</text>
</comment>
<accession>A0AAD5TXK9</accession>
<dbReference type="GO" id="GO:0009636">
    <property type="term" value="P:response to toxic substance"/>
    <property type="evidence" value="ECO:0007669"/>
    <property type="project" value="TreeGrafter"/>
</dbReference>
<dbReference type="Pfam" id="PF03051">
    <property type="entry name" value="Peptidase_C1_2"/>
    <property type="match status" value="1"/>
</dbReference>
<comment type="function">
    <text evidence="9">Has aminopeptidase activity, shortening substrate peptides sequentially by 1 amino acid. Has bleomycin hydrolase activity, which can protect the cell from the toxic effects of bleomycin. Has homocysteine-thiolactonase activity, protecting the cell against homocysteine toxicity.</text>
</comment>
<evidence type="ECO:0000256" key="10">
    <source>
        <dbReference type="PIRSR" id="PIRSR005700-1"/>
    </source>
</evidence>
<protein>
    <recommendedName>
        <fullName evidence="3 9">Cysteine proteinase 1, mitochondrial</fullName>
        <ecNumber evidence="2 9">3.4.22.40</ecNumber>
    </recommendedName>
</protein>
<evidence type="ECO:0000256" key="6">
    <source>
        <dbReference type="ARBA" id="ARBA00022807"/>
    </source>
</evidence>
<dbReference type="AlphaFoldDB" id="A0AAD5TXK9"/>
<evidence type="ECO:0000313" key="12">
    <source>
        <dbReference type="Proteomes" id="UP001211065"/>
    </source>
</evidence>
<dbReference type="PIRSF" id="PIRSF005700">
    <property type="entry name" value="PepC"/>
    <property type="match status" value="1"/>
</dbReference>
<dbReference type="EC" id="3.4.22.40" evidence="2 9"/>
<dbReference type="PROSITE" id="PS00139">
    <property type="entry name" value="THIOL_PROTEASE_CYS"/>
    <property type="match status" value="1"/>
</dbReference>
<keyword evidence="9" id="KW-0496">Mitochondrion</keyword>
<comment type="subunit">
    <text evidence="8">Homohexamer. Binds to nucleic acids. Binds single-stranded DNA and RNA with higher affinity than double-stranded DNA.</text>
</comment>
<evidence type="ECO:0000256" key="5">
    <source>
        <dbReference type="ARBA" id="ARBA00022801"/>
    </source>
</evidence>
<comment type="function">
    <text evidence="7">The normal physiological role of the enzyme is unknown, but it is not essential for the viability of yeast cells. Has aminopeptidase activity, shortening substrate peptides sequentially by 1 amino acid. Has bleomycin hydrolase activity, which can protect the cell from the toxic effects of bleomycin. Has homocysteine-thiolactonase activity, protecting the cell against homocysteine toxicity. Acts as a repressor in the GAL4 regulatory system, but this does not require either the peptidase or nucleic acid-binding activities.</text>
</comment>
<evidence type="ECO:0000256" key="7">
    <source>
        <dbReference type="ARBA" id="ARBA00025347"/>
    </source>
</evidence>
<dbReference type="GO" id="GO:0006508">
    <property type="term" value="P:proteolysis"/>
    <property type="evidence" value="ECO:0007669"/>
    <property type="project" value="UniProtKB-KW"/>
</dbReference>
<proteinExistence type="inferred from homology"/>
<dbReference type="EMBL" id="JADGJW010001016">
    <property type="protein sequence ID" value="KAJ3208045.1"/>
    <property type="molecule type" value="Genomic_DNA"/>
</dbReference>
<dbReference type="SUPFAM" id="SSF54001">
    <property type="entry name" value="Cysteine proteinases"/>
    <property type="match status" value="1"/>
</dbReference>
<dbReference type="GO" id="GO:0005739">
    <property type="term" value="C:mitochondrion"/>
    <property type="evidence" value="ECO:0007669"/>
    <property type="project" value="UniProtKB-SubCell"/>
</dbReference>
<dbReference type="CDD" id="cd00585">
    <property type="entry name" value="Peptidase_C1B"/>
    <property type="match status" value="1"/>
</dbReference>
<feature type="active site" evidence="10">
    <location>
        <position position="435"/>
    </location>
</feature>
<feature type="active site" evidence="10">
    <location>
        <position position="413"/>
    </location>
</feature>
<dbReference type="InterPro" id="IPR038765">
    <property type="entry name" value="Papain-like_cys_pep_sf"/>
</dbReference>
<evidence type="ECO:0000256" key="2">
    <source>
        <dbReference type="ARBA" id="ARBA00012465"/>
    </source>
</evidence>
<evidence type="ECO:0000256" key="1">
    <source>
        <dbReference type="ARBA" id="ARBA00000423"/>
    </source>
</evidence>